<dbReference type="PANTHER" id="PTHR43668">
    <property type="entry name" value="ALLANTOINASE"/>
    <property type="match status" value="1"/>
</dbReference>
<dbReference type="Proteomes" id="UP000220914">
    <property type="component" value="Unassembled WGS sequence"/>
</dbReference>
<proteinExistence type="inferred from homology"/>
<dbReference type="AlphaFoldDB" id="A0A2A7N825"/>
<evidence type="ECO:0000256" key="6">
    <source>
        <dbReference type="SAM" id="MobiDB-lite"/>
    </source>
</evidence>
<evidence type="ECO:0000313" key="8">
    <source>
        <dbReference type="EMBL" id="GFG51499.1"/>
    </source>
</evidence>
<feature type="region of interest" description="Disordered" evidence="6">
    <location>
        <begin position="450"/>
        <end position="474"/>
    </location>
</feature>
<dbReference type="Pfam" id="PF01979">
    <property type="entry name" value="Amidohydro_1"/>
    <property type="match status" value="1"/>
</dbReference>
<dbReference type="InterPro" id="IPR006680">
    <property type="entry name" value="Amidohydro-rel"/>
</dbReference>
<evidence type="ECO:0000256" key="3">
    <source>
        <dbReference type="ARBA" id="ARBA00010286"/>
    </source>
</evidence>
<evidence type="ECO:0000313" key="10">
    <source>
        <dbReference type="Proteomes" id="UP000220914"/>
    </source>
</evidence>
<dbReference type="InterPro" id="IPR032466">
    <property type="entry name" value="Metal_Hydrolase"/>
</dbReference>
<reference evidence="9 10" key="1">
    <citation type="submission" date="2017-10" db="EMBL/GenBank/DDBJ databases">
        <title>The new phylogeny of genus Mycobacterium.</title>
        <authorList>
            <person name="Tortoli E."/>
            <person name="Trovato A."/>
            <person name="Cirillo D.M."/>
        </authorList>
    </citation>
    <scope>NUCLEOTIDE SEQUENCE [LARGE SCALE GENOMIC DNA]</scope>
    <source>
        <strain evidence="9 10">CCUG37673</strain>
    </source>
</reference>
<dbReference type="EMBL" id="BLKS01000001">
    <property type="protein sequence ID" value="GFG51499.1"/>
    <property type="molecule type" value="Genomic_DNA"/>
</dbReference>
<dbReference type="SUPFAM" id="SSF51338">
    <property type="entry name" value="Composite domain of metallo-dependent hydrolases"/>
    <property type="match status" value="1"/>
</dbReference>
<dbReference type="InterPro" id="IPR002195">
    <property type="entry name" value="Dihydroorotase_CS"/>
</dbReference>
<keyword evidence="4" id="KW-0479">Metal-binding</keyword>
<evidence type="ECO:0000256" key="2">
    <source>
        <dbReference type="ARBA" id="ARBA00002368"/>
    </source>
</evidence>
<dbReference type="InterPro" id="IPR011059">
    <property type="entry name" value="Metal-dep_hydrolase_composite"/>
</dbReference>
<comment type="cofactor">
    <cofactor evidence="1">
        <name>Zn(2+)</name>
        <dbReference type="ChEBI" id="CHEBI:29105"/>
    </cofactor>
</comment>
<dbReference type="PANTHER" id="PTHR43668:SF2">
    <property type="entry name" value="ALLANTOINASE"/>
    <property type="match status" value="1"/>
</dbReference>
<accession>A0A2A7N825</accession>
<feature type="domain" description="Amidohydrolase-related" evidence="7">
    <location>
        <begin position="52"/>
        <end position="416"/>
    </location>
</feature>
<evidence type="ECO:0000259" key="7">
    <source>
        <dbReference type="Pfam" id="PF01979"/>
    </source>
</evidence>
<organism evidence="9 10">
    <name type="scientific">Mycolicibacterium agri</name>
    <name type="common">Mycobacterium agri</name>
    <dbReference type="NCBI Taxonomy" id="36811"/>
    <lineage>
        <taxon>Bacteria</taxon>
        <taxon>Bacillati</taxon>
        <taxon>Actinomycetota</taxon>
        <taxon>Actinomycetes</taxon>
        <taxon>Mycobacteriales</taxon>
        <taxon>Mycobacteriaceae</taxon>
        <taxon>Mycolicibacterium</taxon>
    </lineage>
</organism>
<dbReference type="GO" id="GO:0006145">
    <property type="term" value="P:purine nucleobase catabolic process"/>
    <property type="evidence" value="ECO:0007669"/>
    <property type="project" value="TreeGrafter"/>
</dbReference>
<comment type="function">
    <text evidence="2">Catalyzes the reversible cyclization of carbamoyl aspartate to dihydroorotate.</text>
</comment>
<keyword evidence="5" id="KW-0378">Hydrolase</keyword>
<gene>
    <name evidence="9" type="ORF">CQY20_08870</name>
    <name evidence="8" type="ORF">MAGR_29400</name>
</gene>
<evidence type="ECO:0000256" key="5">
    <source>
        <dbReference type="ARBA" id="ARBA00022801"/>
    </source>
</evidence>
<evidence type="ECO:0000313" key="9">
    <source>
        <dbReference type="EMBL" id="PEG39989.1"/>
    </source>
</evidence>
<keyword evidence="10" id="KW-1185">Reference proteome</keyword>
<dbReference type="EMBL" id="PDCP01000012">
    <property type="protein sequence ID" value="PEG39989.1"/>
    <property type="molecule type" value="Genomic_DNA"/>
</dbReference>
<evidence type="ECO:0000256" key="4">
    <source>
        <dbReference type="ARBA" id="ARBA00022723"/>
    </source>
</evidence>
<dbReference type="Gene3D" id="2.30.40.10">
    <property type="entry name" value="Urease, subunit C, domain 1"/>
    <property type="match status" value="1"/>
</dbReference>
<comment type="caution">
    <text evidence="9">The sequence shown here is derived from an EMBL/GenBank/DDBJ whole genome shotgun (WGS) entry which is preliminary data.</text>
</comment>
<dbReference type="OrthoDB" id="9803027at2"/>
<dbReference type="GO" id="GO:0005737">
    <property type="term" value="C:cytoplasm"/>
    <property type="evidence" value="ECO:0007669"/>
    <property type="project" value="TreeGrafter"/>
</dbReference>
<dbReference type="GO" id="GO:0046872">
    <property type="term" value="F:metal ion binding"/>
    <property type="evidence" value="ECO:0007669"/>
    <property type="project" value="UniProtKB-KW"/>
</dbReference>
<dbReference type="Gene3D" id="3.20.20.140">
    <property type="entry name" value="Metal-dependent hydrolases"/>
    <property type="match status" value="1"/>
</dbReference>
<dbReference type="SUPFAM" id="SSF51556">
    <property type="entry name" value="Metallo-dependent hydrolases"/>
    <property type="match status" value="1"/>
</dbReference>
<protein>
    <submittedName>
        <fullName evidence="9">Dihydroorotase</fullName>
    </submittedName>
</protein>
<reference evidence="8" key="3">
    <citation type="submission" date="2020-02" db="EMBL/GenBank/DDBJ databases">
        <authorList>
            <person name="Matsumoto Y."/>
            <person name="Motooka D."/>
            <person name="Nakamura S."/>
        </authorList>
    </citation>
    <scope>NUCLEOTIDE SEQUENCE</scope>
    <source>
        <strain evidence="8">JCM 6377</strain>
    </source>
</reference>
<name>A0A2A7N825_MYCAG</name>
<evidence type="ECO:0000313" key="11">
    <source>
        <dbReference type="Proteomes" id="UP000465302"/>
    </source>
</evidence>
<sequence>MSIDLRLSGGTVATPAGNVTADVLVDNEKIVGLVHPSVPAEADRTVDVTGKLVLPGMVDVHVHTREPGFEHKEDIETTSRQAAVGGVTTIFGMPNLNPPTNDVETLNDVFDRYGRTSIVDYNHNPAPTNYDQIQPMAEMGVCAFKIYMVVDTGRTYPHPAGTGMHDHGHLLKMMDLIAKTGKRFIIHPHDQALMDYIEGEYLARGENTPQGYASAYAARSGVIWDTAIDVCLRLAEASGCPIHIAHMQTKRSIEAVRRAKAAGIDVTCEVNHWGPFLSTWDDVERLGPYALSYWVPDEGRNAIWEGMTDGTIDICSSDHAPHTREEKEIGWTQMWSCHTGTPGIQYYYPLLLDAVNRGKLTLERAVSLVATRPAEAFGLRGIKGTIEVGADADLVVADMAAPWTISNDGVLSRCGWTPYDGREITAAIERTFVRGTEVFADGSVVGDPGHGRLATAGAESEKRLATANASGGNN</sequence>
<comment type="similarity">
    <text evidence="3">Belongs to the metallo-dependent hydrolases superfamily. DHOase family. Class I DHOase subfamily.</text>
</comment>
<dbReference type="Proteomes" id="UP000465302">
    <property type="component" value="Unassembled WGS sequence"/>
</dbReference>
<evidence type="ECO:0000256" key="1">
    <source>
        <dbReference type="ARBA" id="ARBA00001947"/>
    </source>
</evidence>
<reference evidence="8 11" key="2">
    <citation type="journal article" date="2019" name="Emerg. Microbes Infect.">
        <title>Comprehensive subspecies identification of 175 nontuberculous mycobacteria species based on 7547 genomic profiles.</title>
        <authorList>
            <person name="Matsumoto Y."/>
            <person name="Kinjo T."/>
            <person name="Motooka D."/>
            <person name="Nabeya D."/>
            <person name="Jung N."/>
            <person name="Uechi K."/>
            <person name="Horii T."/>
            <person name="Iida T."/>
            <person name="Fujita J."/>
            <person name="Nakamura S."/>
        </authorList>
    </citation>
    <scope>NUCLEOTIDE SEQUENCE [LARGE SCALE GENOMIC DNA]</scope>
    <source>
        <strain evidence="8 11">JCM 6377</strain>
    </source>
</reference>
<dbReference type="GO" id="GO:0004038">
    <property type="term" value="F:allantoinase activity"/>
    <property type="evidence" value="ECO:0007669"/>
    <property type="project" value="TreeGrafter"/>
</dbReference>
<dbReference type="InterPro" id="IPR050138">
    <property type="entry name" value="DHOase/Allantoinase_Hydrolase"/>
</dbReference>
<dbReference type="PROSITE" id="PS00483">
    <property type="entry name" value="DIHYDROOROTASE_2"/>
    <property type="match status" value="1"/>
</dbReference>
<dbReference type="RefSeq" id="WP_097939707.1">
    <property type="nucleotide sequence ID" value="NZ_BLKS01000001.1"/>
</dbReference>